<dbReference type="EMBL" id="UYSL01020129">
    <property type="protein sequence ID" value="VDL72942.1"/>
    <property type="molecule type" value="Genomic_DNA"/>
</dbReference>
<dbReference type="Proteomes" id="UP000271162">
    <property type="component" value="Unassembled WGS sequence"/>
</dbReference>
<dbReference type="STRING" id="27835.A0A0N4Y177"/>
<organism evidence="3">
    <name type="scientific">Nippostrongylus brasiliensis</name>
    <name type="common">Rat hookworm</name>
    <dbReference type="NCBI Taxonomy" id="27835"/>
    <lineage>
        <taxon>Eukaryota</taxon>
        <taxon>Metazoa</taxon>
        <taxon>Ecdysozoa</taxon>
        <taxon>Nematoda</taxon>
        <taxon>Chromadorea</taxon>
        <taxon>Rhabditida</taxon>
        <taxon>Rhabditina</taxon>
        <taxon>Rhabditomorpha</taxon>
        <taxon>Strongyloidea</taxon>
        <taxon>Heligmosomidae</taxon>
        <taxon>Nippostrongylus</taxon>
    </lineage>
</organism>
<keyword evidence="2" id="KW-1185">Reference proteome</keyword>
<protein>
    <submittedName>
        <fullName evidence="1 3">Uncharacterized protein</fullName>
    </submittedName>
</protein>
<dbReference type="WBParaSite" id="NBR_0000935201-mRNA-1">
    <property type="protein sequence ID" value="NBR_0000935201-mRNA-1"/>
    <property type="gene ID" value="NBR_0000935201"/>
</dbReference>
<name>A0A0N4Y177_NIPBR</name>
<accession>A0A0N4Y177</accession>
<gene>
    <name evidence="1" type="ORF">NBR_LOCUS9353</name>
</gene>
<evidence type="ECO:0000313" key="2">
    <source>
        <dbReference type="Proteomes" id="UP000271162"/>
    </source>
</evidence>
<reference evidence="3" key="1">
    <citation type="submission" date="2017-02" db="UniProtKB">
        <authorList>
            <consortium name="WormBaseParasite"/>
        </authorList>
    </citation>
    <scope>IDENTIFICATION</scope>
</reference>
<sequence length="109" mass="12428">MSLLYSLGRLGIESASRFRSTRSGLQFLHDDFIEGDEELERSYRQLMDGGGVTRIELNLEDWRDEPSDLDADLEPYDLRGVPESHNWWSDAERVQSSVAYGAPPAFMNS</sequence>
<reference evidence="1 2" key="2">
    <citation type="submission" date="2018-11" db="EMBL/GenBank/DDBJ databases">
        <authorList>
            <consortium name="Pathogen Informatics"/>
        </authorList>
    </citation>
    <scope>NUCLEOTIDE SEQUENCE [LARGE SCALE GENOMIC DNA]</scope>
</reference>
<evidence type="ECO:0000313" key="1">
    <source>
        <dbReference type="EMBL" id="VDL72942.1"/>
    </source>
</evidence>
<evidence type="ECO:0000313" key="3">
    <source>
        <dbReference type="WBParaSite" id="NBR_0000935201-mRNA-1"/>
    </source>
</evidence>
<proteinExistence type="predicted"/>
<dbReference type="AlphaFoldDB" id="A0A0N4Y177"/>